<evidence type="ECO:0000256" key="5">
    <source>
        <dbReference type="PIRNR" id="PIRNR038471"/>
    </source>
</evidence>
<dbReference type="InterPro" id="IPR042175">
    <property type="entry name" value="Cell/Rod_MreC_2"/>
</dbReference>
<feature type="domain" description="Rod shape-determining protein MreC beta-barrel core" evidence="9">
    <location>
        <begin position="122"/>
        <end position="271"/>
    </location>
</feature>
<name>A0A9D2RXW6_9FIRM</name>
<keyword evidence="8" id="KW-1133">Transmembrane helix</keyword>
<gene>
    <name evidence="10" type="ORF">H9942_02005</name>
</gene>
<keyword evidence="8" id="KW-0472">Membrane</keyword>
<dbReference type="InterPro" id="IPR055342">
    <property type="entry name" value="MreC_beta-barrel_core"/>
</dbReference>
<reference evidence="10" key="2">
    <citation type="submission" date="2021-04" db="EMBL/GenBank/DDBJ databases">
        <authorList>
            <person name="Gilroy R."/>
        </authorList>
    </citation>
    <scope>NUCLEOTIDE SEQUENCE</scope>
    <source>
        <strain evidence="10">ChiBcolR8-3208</strain>
    </source>
</reference>
<evidence type="ECO:0000256" key="1">
    <source>
        <dbReference type="ARBA" id="ARBA00009369"/>
    </source>
</evidence>
<keyword evidence="3 5" id="KW-0133">Cell shape</keyword>
<evidence type="ECO:0000256" key="7">
    <source>
        <dbReference type="SAM" id="MobiDB-lite"/>
    </source>
</evidence>
<dbReference type="PANTHER" id="PTHR34138">
    <property type="entry name" value="CELL SHAPE-DETERMINING PROTEIN MREC"/>
    <property type="match status" value="1"/>
</dbReference>
<comment type="function">
    <text evidence="5">Involved in formation and maintenance of cell shape.</text>
</comment>
<dbReference type="Proteomes" id="UP000824214">
    <property type="component" value="Unassembled WGS sequence"/>
</dbReference>
<accession>A0A9D2RXW6</accession>
<feature type="coiled-coil region" evidence="6">
    <location>
        <begin position="68"/>
        <end position="112"/>
    </location>
</feature>
<organism evidence="10 11">
    <name type="scientific">Candidatus Acutalibacter ornithocaccae</name>
    <dbReference type="NCBI Taxonomy" id="2838416"/>
    <lineage>
        <taxon>Bacteria</taxon>
        <taxon>Bacillati</taxon>
        <taxon>Bacillota</taxon>
        <taxon>Clostridia</taxon>
        <taxon>Eubacteriales</taxon>
        <taxon>Acutalibacteraceae</taxon>
        <taxon>Acutalibacter</taxon>
    </lineage>
</organism>
<comment type="similarity">
    <text evidence="1 5">Belongs to the MreC family.</text>
</comment>
<evidence type="ECO:0000313" key="11">
    <source>
        <dbReference type="Proteomes" id="UP000824214"/>
    </source>
</evidence>
<evidence type="ECO:0000256" key="8">
    <source>
        <dbReference type="SAM" id="Phobius"/>
    </source>
</evidence>
<keyword evidence="6" id="KW-0175">Coiled coil</keyword>
<sequence length="296" mass="31294">MKDFFKTSSFKVLVIVVVVLLGLLIYTATAGGSVVASLLGFVTSPMQSVSTQVTGSVTEFVDLDALSRDELKEMVNSLSQENATLREQLVDYENTQKENEQLKVQLDITEDAPENTLRAATVIGRDPNDAFYGFSIDQGTLAGISVGDPVITQQGLVGVVTQAYATTSKVTTLLSEDVNVSAVVPSRGESGVISSDITSASAGLLRLSYLSNDTQVQEGDIVTTSGVGGTYPADVIIGQVQSVQKSENDISNYAVIKPYEDLTSVQDVFVVTDFPGAGDGEEIPVGQDTSGEEDAE</sequence>
<dbReference type="Gene3D" id="2.40.10.340">
    <property type="entry name" value="Rod shape-determining protein MreC, domain 1"/>
    <property type="match status" value="1"/>
</dbReference>
<dbReference type="InterPro" id="IPR007221">
    <property type="entry name" value="MreC"/>
</dbReference>
<reference evidence="10" key="1">
    <citation type="journal article" date="2021" name="PeerJ">
        <title>Extensive microbial diversity within the chicken gut microbiome revealed by metagenomics and culture.</title>
        <authorList>
            <person name="Gilroy R."/>
            <person name="Ravi A."/>
            <person name="Getino M."/>
            <person name="Pursley I."/>
            <person name="Horton D.L."/>
            <person name="Alikhan N.F."/>
            <person name="Baker D."/>
            <person name="Gharbi K."/>
            <person name="Hall N."/>
            <person name="Watson M."/>
            <person name="Adriaenssens E.M."/>
            <person name="Foster-Nyarko E."/>
            <person name="Jarju S."/>
            <person name="Secka A."/>
            <person name="Antonio M."/>
            <person name="Oren A."/>
            <person name="Chaudhuri R.R."/>
            <person name="La Ragione R."/>
            <person name="Hildebrand F."/>
            <person name="Pallen M.J."/>
        </authorList>
    </citation>
    <scope>NUCLEOTIDE SEQUENCE</scope>
    <source>
        <strain evidence="10">ChiBcolR8-3208</strain>
    </source>
</reference>
<evidence type="ECO:0000313" key="10">
    <source>
        <dbReference type="EMBL" id="HJB36827.1"/>
    </source>
</evidence>
<dbReference type="InterPro" id="IPR042177">
    <property type="entry name" value="Cell/Rod_1"/>
</dbReference>
<evidence type="ECO:0000256" key="6">
    <source>
        <dbReference type="SAM" id="Coils"/>
    </source>
</evidence>
<dbReference type="Pfam" id="PF04085">
    <property type="entry name" value="MreC"/>
    <property type="match status" value="1"/>
</dbReference>
<dbReference type="Gene3D" id="2.40.10.350">
    <property type="entry name" value="Rod shape-determining protein MreC, domain 2"/>
    <property type="match status" value="1"/>
</dbReference>
<proteinExistence type="inferred from homology"/>
<dbReference type="EMBL" id="DWXZ01000034">
    <property type="protein sequence ID" value="HJB36827.1"/>
    <property type="molecule type" value="Genomic_DNA"/>
</dbReference>
<evidence type="ECO:0000259" key="9">
    <source>
        <dbReference type="Pfam" id="PF04085"/>
    </source>
</evidence>
<comment type="caution">
    <text evidence="10">The sequence shown here is derived from an EMBL/GenBank/DDBJ whole genome shotgun (WGS) entry which is preliminary data.</text>
</comment>
<feature type="region of interest" description="Disordered" evidence="7">
    <location>
        <begin position="275"/>
        <end position="296"/>
    </location>
</feature>
<evidence type="ECO:0000256" key="4">
    <source>
        <dbReference type="ARBA" id="ARBA00032089"/>
    </source>
</evidence>
<keyword evidence="8" id="KW-0812">Transmembrane</keyword>
<protein>
    <recommendedName>
        <fullName evidence="2 5">Cell shape-determining protein MreC</fullName>
    </recommendedName>
    <alternativeName>
        <fullName evidence="4 5">Cell shape protein MreC</fullName>
    </alternativeName>
</protein>
<evidence type="ECO:0000256" key="3">
    <source>
        <dbReference type="ARBA" id="ARBA00022960"/>
    </source>
</evidence>
<dbReference type="GO" id="GO:0005886">
    <property type="term" value="C:plasma membrane"/>
    <property type="evidence" value="ECO:0007669"/>
    <property type="project" value="TreeGrafter"/>
</dbReference>
<dbReference type="PANTHER" id="PTHR34138:SF1">
    <property type="entry name" value="CELL SHAPE-DETERMINING PROTEIN MREC"/>
    <property type="match status" value="1"/>
</dbReference>
<dbReference type="AlphaFoldDB" id="A0A9D2RXW6"/>
<feature type="transmembrane region" description="Helical" evidence="8">
    <location>
        <begin position="12"/>
        <end position="42"/>
    </location>
</feature>
<evidence type="ECO:0000256" key="2">
    <source>
        <dbReference type="ARBA" id="ARBA00013855"/>
    </source>
</evidence>
<dbReference type="PIRSF" id="PIRSF038471">
    <property type="entry name" value="MreC"/>
    <property type="match status" value="1"/>
</dbReference>
<dbReference type="GO" id="GO:0008360">
    <property type="term" value="P:regulation of cell shape"/>
    <property type="evidence" value="ECO:0007669"/>
    <property type="project" value="UniProtKB-KW"/>
</dbReference>